<dbReference type="PANTHER" id="PTHR42874">
    <property type="entry name" value="URICASE"/>
    <property type="match status" value="1"/>
</dbReference>
<evidence type="ECO:0000256" key="2">
    <source>
        <dbReference type="ARBA" id="ARBA00009760"/>
    </source>
</evidence>
<dbReference type="Pfam" id="PF01014">
    <property type="entry name" value="Uricase"/>
    <property type="match status" value="2"/>
</dbReference>
<feature type="binding site" evidence="7">
    <location>
        <position position="222"/>
    </location>
    <ligand>
        <name>urate</name>
        <dbReference type="ChEBI" id="CHEBI:17775"/>
    </ligand>
</feature>
<comment type="caution">
    <text evidence="9">The sequence shown here is derived from an EMBL/GenBank/DDBJ whole genome shotgun (WGS) entry which is preliminary data.</text>
</comment>
<feature type="binding site" evidence="7">
    <location>
        <position position="55"/>
    </location>
    <ligand>
        <name>urate</name>
        <dbReference type="ChEBI" id="CHEBI:17775"/>
    </ligand>
</feature>
<accession>A0A8S1INV3</accession>
<dbReference type="GO" id="GO:0019628">
    <property type="term" value="P:urate catabolic process"/>
    <property type="evidence" value="ECO:0007669"/>
    <property type="project" value="TreeGrafter"/>
</dbReference>
<proteinExistence type="inferred from homology"/>
<dbReference type="PIRSF" id="PIRSF000241">
    <property type="entry name" value="Urate_oxidase"/>
    <property type="match status" value="1"/>
</dbReference>
<feature type="binding site" evidence="7">
    <location>
        <position position="249"/>
    </location>
    <ligand>
        <name>5-hydroxyisourate</name>
        <dbReference type="ChEBI" id="CHEBI:18072"/>
    </ligand>
</feature>
<protein>
    <recommendedName>
        <fullName evidence="5 8">Uricase</fullName>
        <ecNumber evidence="5 8">1.7.3.3</ecNumber>
    </recommendedName>
    <alternativeName>
        <fullName evidence="5">Urate oxidase</fullName>
    </alternativeName>
</protein>
<gene>
    <name evidence="9" type="ORF">OSTQU699_LOCUS414</name>
</gene>
<dbReference type="GO" id="GO:0006145">
    <property type="term" value="P:purine nucleobase catabolic process"/>
    <property type="evidence" value="ECO:0007669"/>
    <property type="project" value="TreeGrafter"/>
</dbReference>
<sequence length="290" mass="32008">MALVAHQHGKTRVRLGRVWRDELTHHFVEWSVDTMLLSDMAHAYLEGDNAGMTATDTQKNTVYYIAKQCDEKCSPEEFAIALAKHLVDKYEKISKVTVSIEETPWERLTLNGAAHQHGFVCGSSGYRTVEVSYTKDAELAISSGIKGLKVLKTTQSGFVGYVHDEFTTLPDTTDRILATSLTASWAYSSPPPSFDDAYQGVRAALLGAFFGPPEGGVYSPSVQFTLYQMAKAALDGEECVKSVKLRMPNIHFLPCKPVTCEAFENDVYVATSEPHGDIEATVAREDCPRE</sequence>
<dbReference type="SUPFAM" id="SSF55620">
    <property type="entry name" value="Tetrahydrobiopterin biosynthesis enzymes-like"/>
    <property type="match status" value="2"/>
</dbReference>
<dbReference type="GO" id="GO:0005777">
    <property type="term" value="C:peroxisome"/>
    <property type="evidence" value="ECO:0007669"/>
    <property type="project" value="UniProtKB-SubCell"/>
</dbReference>
<keyword evidence="10" id="KW-1185">Reference proteome</keyword>
<feature type="binding site" evidence="7">
    <location>
        <position position="223"/>
    </location>
    <ligand>
        <name>urate</name>
        <dbReference type="ChEBI" id="CHEBI:17775"/>
    </ligand>
</feature>
<feature type="binding site" evidence="7">
    <location>
        <position position="55"/>
    </location>
    <ligand>
        <name>O2</name>
        <dbReference type="ChEBI" id="CHEBI:15379"/>
    </ligand>
</feature>
<feature type="binding site" evidence="7">
    <location>
        <position position="222"/>
    </location>
    <ligand>
        <name>5-hydroxyisourate</name>
        <dbReference type="ChEBI" id="CHEBI:18072"/>
    </ligand>
</feature>
<feature type="active site" description="Charge relay system" evidence="6">
    <location>
        <position position="55"/>
    </location>
</feature>
<comment type="pathway">
    <text evidence="1 5">Purine metabolism; urate degradation; (S)-allantoin from urate: step 1/3.</text>
</comment>
<evidence type="ECO:0000256" key="6">
    <source>
        <dbReference type="PIRSR" id="PIRSR000241-1"/>
    </source>
</evidence>
<feature type="binding site" evidence="7">
    <location>
        <position position="55"/>
    </location>
    <ligand>
        <name>5-hydroxyisourate</name>
        <dbReference type="ChEBI" id="CHEBI:18072"/>
    </ligand>
</feature>
<feature type="binding site" evidence="7">
    <location>
        <position position="158"/>
    </location>
    <ligand>
        <name>5-hydroxyisourate</name>
        <dbReference type="ChEBI" id="CHEBI:18072"/>
    </ligand>
</feature>
<keyword evidence="5" id="KW-0576">Peroxisome</keyword>
<feature type="binding site" evidence="7">
    <location>
        <position position="56"/>
    </location>
    <ligand>
        <name>5-hydroxyisourate</name>
        <dbReference type="ChEBI" id="CHEBI:18072"/>
    </ligand>
</feature>
<evidence type="ECO:0000256" key="8">
    <source>
        <dbReference type="RuleBase" id="RU004455"/>
    </source>
</evidence>
<feature type="binding site" evidence="7">
    <location>
        <position position="223"/>
    </location>
    <ligand>
        <name>5-hydroxyisourate</name>
        <dbReference type="ChEBI" id="CHEBI:18072"/>
    </ligand>
</feature>
<dbReference type="AlphaFoldDB" id="A0A8S1INV3"/>
<dbReference type="EMBL" id="CAJHUC010000300">
    <property type="protein sequence ID" value="CAD7695053.1"/>
    <property type="molecule type" value="Genomic_DNA"/>
</dbReference>
<feature type="binding site" evidence="7">
    <location>
        <position position="56"/>
    </location>
    <ligand>
        <name>urate</name>
        <dbReference type="ChEBI" id="CHEBI:17775"/>
    </ligand>
</feature>
<keyword evidence="3 5" id="KW-0659">Purine metabolism</keyword>
<organism evidence="9 10">
    <name type="scientific">Ostreobium quekettii</name>
    <dbReference type="NCBI Taxonomy" id="121088"/>
    <lineage>
        <taxon>Eukaryota</taxon>
        <taxon>Viridiplantae</taxon>
        <taxon>Chlorophyta</taxon>
        <taxon>core chlorophytes</taxon>
        <taxon>Ulvophyceae</taxon>
        <taxon>TCBD clade</taxon>
        <taxon>Bryopsidales</taxon>
        <taxon>Ostreobineae</taxon>
        <taxon>Ostreobiaceae</taxon>
        <taxon>Ostreobium</taxon>
    </lineage>
</organism>
<feature type="active site" description="Charge relay system" evidence="6">
    <location>
        <position position="251"/>
    </location>
</feature>
<dbReference type="PROSITE" id="PS00366">
    <property type="entry name" value="URICASE"/>
    <property type="match status" value="1"/>
</dbReference>
<keyword evidence="4 5" id="KW-0560">Oxidoreductase</keyword>
<feature type="active site" description="Charge relay system" evidence="6">
    <location>
        <position position="10"/>
    </location>
</feature>
<evidence type="ECO:0000313" key="9">
    <source>
        <dbReference type="EMBL" id="CAD7695053.1"/>
    </source>
</evidence>
<feature type="binding site" evidence="7">
    <location>
        <position position="175"/>
    </location>
    <ligand>
        <name>urate</name>
        <dbReference type="ChEBI" id="CHEBI:17775"/>
    </ligand>
</feature>
<feature type="binding site" evidence="7">
    <location>
        <position position="249"/>
    </location>
    <ligand>
        <name>O2</name>
        <dbReference type="ChEBI" id="CHEBI:15379"/>
    </ligand>
</feature>
<feature type="binding site" evidence="7">
    <location>
        <position position="249"/>
    </location>
    <ligand>
        <name>urate</name>
        <dbReference type="ChEBI" id="CHEBI:17775"/>
    </ligand>
</feature>
<dbReference type="PRINTS" id="PR00093">
    <property type="entry name" value="URICASE"/>
</dbReference>
<comment type="catalytic activity">
    <reaction evidence="5 8">
        <text>urate + O2 + H2O = 5-hydroxyisourate + H2O2</text>
        <dbReference type="Rhea" id="RHEA:21368"/>
        <dbReference type="ChEBI" id="CHEBI:15377"/>
        <dbReference type="ChEBI" id="CHEBI:15379"/>
        <dbReference type="ChEBI" id="CHEBI:16240"/>
        <dbReference type="ChEBI" id="CHEBI:17775"/>
        <dbReference type="ChEBI" id="CHEBI:18072"/>
        <dbReference type="EC" id="1.7.3.3"/>
    </reaction>
</comment>
<dbReference type="NCBIfam" id="TIGR03383">
    <property type="entry name" value="urate_oxi"/>
    <property type="match status" value="1"/>
</dbReference>
<feature type="binding site" evidence="7">
    <location>
        <position position="175"/>
    </location>
    <ligand>
        <name>5-hydroxyisourate</name>
        <dbReference type="ChEBI" id="CHEBI:18072"/>
    </ligand>
</feature>
<evidence type="ECO:0000313" key="10">
    <source>
        <dbReference type="Proteomes" id="UP000708148"/>
    </source>
</evidence>
<reference evidence="9" key="1">
    <citation type="submission" date="2020-12" db="EMBL/GenBank/DDBJ databases">
        <authorList>
            <person name="Iha C."/>
        </authorList>
    </citation>
    <scope>NUCLEOTIDE SEQUENCE</scope>
</reference>
<comment type="similarity">
    <text evidence="2 5 8">Belongs to the uricase family.</text>
</comment>
<feature type="binding site" evidence="7">
    <location>
        <position position="158"/>
    </location>
    <ligand>
        <name>urate</name>
        <dbReference type="ChEBI" id="CHEBI:17775"/>
    </ligand>
</feature>
<dbReference type="PANTHER" id="PTHR42874:SF1">
    <property type="entry name" value="URICASE"/>
    <property type="match status" value="1"/>
</dbReference>
<dbReference type="InterPro" id="IPR002042">
    <property type="entry name" value="Uricase"/>
</dbReference>
<name>A0A8S1INV3_9CHLO</name>
<dbReference type="OrthoDB" id="9992118at2759"/>
<comment type="function">
    <text evidence="5 8">Catalyzes the oxidation of uric acid to 5-hydroxyisourate, which is further processed to form (S)-allantoin.</text>
</comment>
<dbReference type="EC" id="1.7.3.3" evidence="5 8"/>
<dbReference type="Gene3D" id="3.10.270.10">
    <property type="entry name" value="Urate Oxidase"/>
    <property type="match status" value="1"/>
</dbReference>
<evidence type="ECO:0000256" key="7">
    <source>
        <dbReference type="PIRSR" id="PIRSR000241-2"/>
    </source>
</evidence>
<dbReference type="InterPro" id="IPR019842">
    <property type="entry name" value="Uricase_CS"/>
</dbReference>
<comment type="subcellular location">
    <subcellularLocation>
        <location evidence="5">Peroxisome</location>
    </subcellularLocation>
</comment>
<evidence type="ECO:0000256" key="3">
    <source>
        <dbReference type="ARBA" id="ARBA00022631"/>
    </source>
</evidence>
<dbReference type="Proteomes" id="UP000708148">
    <property type="component" value="Unassembled WGS sequence"/>
</dbReference>
<evidence type="ECO:0000256" key="4">
    <source>
        <dbReference type="ARBA" id="ARBA00023002"/>
    </source>
</evidence>
<evidence type="ECO:0000256" key="1">
    <source>
        <dbReference type="ARBA" id="ARBA00004831"/>
    </source>
</evidence>
<dbReference type="GO" id="GO:0004846">
    <property type="term" value="F:urate oxidase activity"/>
    <property type="evidence" value="ECO:0007669"/>
    <property type="project" value="UniProtKB-EC"/>
</dbReference>
<evidence type="ECO:0000256" key="5">
    <source>
        <dbReference type="PIRNR" id="PIRNR000241"/>
    </source>
</evidence>